<dbReference type="AlphaFoldDB" id="A0A5D2D9W2"/>
<feature type="transmembrane region" description="Helical" evidence="2">
    <location>
        <begin position="118"/>
        <end position="139"/>
    </location>
</feature>
<protein>
    <recommendedName>
        <fullName evidence="5">PLAC8 family protein</fullName>
    </recommendedName>
</protein>
<accession>A0A5D2D9W2</accession>
<dbReference type="PANTHER" id="PTHR31152:SF22">
    <property type="entry name" value="PLAC8 FAMILY PROTEIN"/>
    <property type="match status" value="1"/>
</dbReference>
<evidence type="ECO:0000256" key="2">
    <source>
        <dbReference type="SAM" id="Phobius"/>
    </source>
</evidence>
<evidence type="ECO:0000256" key="1">
    <source>
        <dbReference type="SAM" id="MobiDB-lite"/>
    </source>
</evidence>
<proteinExistence type="predicted"/>
<evidence type="ECO:0008006" key="5">
    <source>
        <dbReference type="Google" id="ProtNLM"/>
    </source>
</evidence>
<evidence type="ECO:0000313" key="3">
    <source>
        <dbReference type="EMBL" id="TYG77325.1"/>
    </source>
</evidence>
<dbReference type="EMBL" id="CM017703">
    <property type="protein sequence ID" value="TYG77325.1"/>
    <property type="molecule type" value="Genomic_DNA"/>
</dbReference>
<keyword evidence="2" id="KW-1133">Transmembrane helix</keyword>
<keyword evidence="2" id="KW-0472">Membrane</keyword>
<name>A0A5D2D9W2_GOSDA</name>
<sequence length="285" mass="32561">MASEIQMKNIQLRQNYQNFWQTDLMNTMELDPLYCCFACWCGPCASYLLRRRALYNDMKRYKCCAGYMPCSGKCKENRCPKFCLCTEVFCCFGNSVASTRFLLQDELNIQTTECDNCIIAFMLCLQQVACIFSFVAMIIGNDEIREAAHILNCLADIAYCSVCPCMQTQHKIEMDKRDRMFGPRPMTIPPIQFMLRTDYHQNPPMDGYPPPYQQAYAPGYVVQDYPPSVPPPPGYHQNPPIDGYPPPYQQPYAPGYVAQDYPSSVPPPPNYPSSVPPPPNYRPSC</sequence>
<keyword evidence="4" id="KW-1185">Reference proteome</keyword>
<feature type="compositionally biased region" description="Pro residues" evidence="1">
    <location>
        <begin position="264"/>
        <end position="285"/>
    </location>
</feature>
<dbReference type="PANTHER" id="PTHR31152">
    <property type="entry name" value="PLAC8 FAMILY PROTEIN"/>
    <property type="match status" value="1"/>
</dbReference>
<dbReference type="Proteomes" id="UP000323506">
    <property type="component" value="Chromosome D03"/>
</dbReference>
<reference evidence="3 4" key="1">
    <citation type="submission" date="2019-06" db="EMBL/GenBank/DDBJ databases">
        <title>WGS assembly of Gossypium darwinii.</title>
        <authorList>
            <person name="Chen Z.J."/>
            <person name="Sreedasyam A."/>
            <person name="Ando A."/>
            <person name="Song Q."/>
            <person name="De L."/>
            <person name="Hulse-Kemp A."/>
            <person name="Ding M."/>
            <person name="Ye W."/>
            <person name="Kirkbride R."/>
            <person name="Jenkins J."/>
            <person name="Plott C."/>
            <person name="Lovell J."/>
            <person name="Lin Y.-M."/>
            <person name="Vaughn R."/>
            <person name="Liu B."/>
            <person name="Li W."/>
            <person name="Simpson S."/>
            <person name="Scheffler B."/>
            <person name="Saski C."/>
            <person name="Grover C."/>
            <person name="Hu G."/>
            <person name="Conover J."/>
            <person name="Carlson J."/>
            <person name="Shu S."/>
            <person name="Boston L."/>
            <person name="Williams M."/>
            <person name="Peterson D."/>
            <person name="Mcgee K."/>
            <person name="Jones D."/>
            <person name="Wendel J."/>
            <person name="Stelly D."/>
            <person name="Grimwood J."/>
            <person name="Schmutz J."/>
        </authorList>
    </citation>
    <scope>NUCLEOTIDE SEQUENCE [LARGE SCALE GENOMIC DNA]</scope>
    <source>
        <strain evidence="3">1808015.09</strain>
    </source>
</reference>
<evidence type="ECO:0000313" key="4">
    <source>
        <dbReference type="Proteomes" id="UP000323506"/>
    </source>
</evidence>
<keyword evidence="2" id="KW-0812">Transmembrane</keyword>
<organism evidence="3 4">
    <name type="scientific">Gossypium darwinii</name>
    <name type="common">Darwin's cotton</name>
    <name type="synonym">Gossypium barbadense var. darwinii</name>
    <dbReference type="NCBI Taxonomy" id="34276"/>
    <lineage>
        <taxon>Eukaryota</taxon>
        <taxon>Viridiplantae</taxon>
        <taxon>Streptophyta</taxon>
        <taxon>Embryophyta</taxon>
        <taxon>Tracheophyta</taxon>
        <taxon>Spermatophyta</taxon>
        <taxon>Magnoliopsida</taxon>
        <taxon>eudicotyledons</taxon>
        <taxon>Gunneridae</taxon>
        <taxon>Pentapetalae</taxon>
        <taxon>rosids</taxon>
        <taxon>malvids</taxon>
        <taxon>Malvales</taxon>
        <taxon>Malvaceae</taxon>
        <taxon>Malvoideae</taxon>
        <taxon>Gossypium</taxon>
    </lineage>
</organism>
<gene>
    <name evidence="3" type="ORF">ES288_D03G185400v1</name>
</gene>
<feature type="region of interest" description="Disordered" evidence="1">
    <location>
        <begin position="227"/>
        <end position="285"/>
    </location>
</feature>